<name>A0ABT7VIN5_9BACE</name>
<dbReference type="GO" id="GO:0089702">
    <property type="term" value="F:undecaprenyl-phosphate glucose phosphotransferase activity"/>
    <property type="evidence" value="ECO:0007669"/>
    <property type="project" value="UniProtKB-EC"/>
</dbReference>
<evidence type="ECO:0000256" key="2">
    <source>
        <dbReference type="ARBA" id="ARBA00006464"/>
    </source>
</evidence>
<dbReference type="InterPro" id="IPR017475">
    <property type="entry name" value="EPS_sugar_tfrase"/>
</dbReference>
<feature type="transmembrane region" description="Helical" evidence="7">
    <location>
        <begin position="86"/>
        <end position="104"/>
    </location>
</feature>
<evidence type="ECO:0000259" key="8">
    <source>
        <dbReference type="Pfam" id="PF02397"/>
    </source>
</evidence>
<feature type="domain" description="Bacterial sugar transferase" evidence="8">
    <location>
        <begin position="280"/>
        <end position="463"/>
    </location>
</feature>
<evidence type="ECO:0000256" key="7">
    <source>
        <dbReference type="SAM" id="Phobius"/>
    </source>
</evidence>
<organism evidence="9 10">
    <name type="scientific">Bacteroides gallinaceum</name>
    <dbReference type="NCBI Taxonomy" id="1462571"/>
    <lineage>
        <taxon>Bacteria</taxon>
        <taxon>Pseudomonadati</taxon>
        <taxon>Bacteroidota</taxon>
        <taxon>Bacteroidia</taxon>
        <taxon>Bacteroidales</taxon>
        <taxon>Bacteroidaceae</taxon>
        <taxon>Bacteroides</taxon>
    </lineage>
</organism>
<feature type="transmembrane region" description="Helical" evidence="7">
    <location>
        <begin position="12"/>
        <end position="33"/>
    </location>
</feature>
<protein>
    <submittedName>
        <fullName evidence="9">Undecaprenyl-phosphate glucose phosphotransferase</fullName>
        <ecNumber evidence="9">2.7.8.31</ecNumber>
    </submittedName>
</protein>
<dbReference type="EMBL" id="JAUDEN010000030">
    <property type="protein sequence ID" value="MDM8326153.1"/>
    <property type="molecule type" value="Genomic_DNA"/>
</dbReference>
<dbReference type="PANTHER" id="PTHR30576">
    <property type="entry name" value="COLANIC BIOSYNTHESIS UDP-GLUCOSE LIPID CARRIER TRANSFERASE"/>
    <property type="match status" value="1"/>
</dbReference>
<reference evidence="9 10" key="1">
    <citation type="submission" date="2023-06" db="EMBL/GenBank/DDBJ databases">
        <authorList>
            <person name="Zeman M."/>
            <person name="Kubasova T."/>
            <person name="Jahodarova E."/>
            <person name="Nykrynova M."/>
            <person name="Rychlik I."/>
        </authorList>
    </citation>
    <scope>NUCLEOTIDE SEQUENCE [LARGE SCALE GENOMIC DNA]</scope>
    <source>
        <strain evidence="9 10">109_WCHN</strain>
    </source>
</reference>
<dbReference type="Pfam" id="PF02397">
    <property type="entry name" value="Bac_transf"/>
    <property type="match status" value="1"/>
</dbReference>
<sequence length="471" mass="55308">MLERKNYDSYNQWVNLFVVCCETVVAGAVYYLYCCLTENNPWNKTMNAPMLQSLLIIVLCYFIAAIQVGVVLYKRKVYAYQIITKVFKNIVGFGILAGLILHMGKFLDAWSLFYFTYLIILFIIMALFRLSLRKFVKSYRQRGGNLRYVVLVGSTQNMQDLYHELTDQDYTGYRVQGYFDFEPNEDFPRDCKYLGTPENVIDYLKENENTHYLYCSLPSKNGQLIKSIIDYCENHVVHFYSVPNVYNYLHHRMYFNMVGNVPYLSLRRDPLSRFGNKVLKRTFDIVFSLLFLCTLFPIIFIVVAIVTKITMPGPIFFKQKRNGLNDEEFYCYKFRSMKVNAQADTLQATKNDPRKTKWGNIMRKTNIDELPQFINVLKGDMSVVGPRPHMLKHTEEYSKLINKYMVRHFVKPGITGWSQVTGYRGETKDLKDMEGRILGDIWYIEHWSFGLDLFIIYRTIANAIHGEKNAY</sequence>
<feature type="transmembrane region" description="Helical" evidence="7">
    <location>
        <begin position="53"/>
        <end position="74"/>
    </location>
</feature>
<comment type="subcellular location">
    <subcellularLocation>
        <location evidence="1">Membrane</location>
        <topology evidence="1">Multi-pass membrane protein</topology>
    </subcellularLocation>
</comment>
<feature type="transmembrane region" description="Helical" evidence="7">
    <location>
        <begin position="110"/>
        <end position="132"/>
    </location>
</feature>
<proteinExistence type="inferred from homology"/>
<evidence type="ECO:0000256" key="3">
    <source>
        <dbReference type="ARBA" id="ARBA00022679"/>
    </source>
</evidence>
<evidence type="ECO:0000256" key="5">
    <source>
        <dbReference type="ARBA" id="ARBA00022989"/>
    </source>
</evidence>
<evidence type="ECO:0000256" key="1">
    <source>
        <dbReference type="ARBA" id="ARBA00004141"/>
    </source>
</evidence>
<dbReference type="Pfam" id="PF13727">
    <property type="entry name" value="CoA_binding_3"/>
    <property type="match status" value="1"/>
</dbReference>
<dbReference type="Gene3D" id="3.40.50.720">
    <property type="entry name" value="NAD(P)-binding Rossmann-like Domain"/>
    <property type="match status" value="1"/>
</dbReference>
<evidence type="ECO:0000256" key="6">
    <source>
        <dbReference type="ARBA" id="ARBA00023136"/>
    </source>
</evidence>
<keyword evidence="4 7" id="KW-0812">Transmembrane</keyword>
<dbReference type="InterPro" id="IPR017473">
    <property type="entry name" value="Undecaprenyl-P_gluc_Ptfrase"/>
</dbReference>
<keyword evidence="3 9" id="KW-0808">Transferase</keyword>
<evidence type="ECO:0000313" key="9">
    <source>
        <dbReference type="EMBL" id="MDM8326153.1"/>
    </source>
</evidence>
<dbReference type="NCBIfam" id="TIGR03025">
    <property type="entry name" value="EPS_sugtrans"/>
    <property type="match status" value="1"/>
</dbReference>
<keyword evidence="10" id="KW-1185">Reference proteome</keyword>
<dbReference type="PANTHER" id="PTHR30576:SF0">
    <property type="entry name" value="UNDECAPRENYL-PHOSPHATE N-ACETYLGALACTOSAMINYL 1-PHOSPHATE TRANSFERASE-RELATED"/>
    <property type="match status" value="1"/>
</dbReference>
<evidence type="ECO:0000313" key="10">
    <source>
        <dbReference type="Proteomes" id="UP001169458"/>
    </source>
</evidence>
<dbReference type="EC" id="2.7.8.31" evidence="9"/>
<comment type="similarity">
    <text evidence="2">Belongs to the bacterial sugar transferase family.</text>
</comment>
<comment type="caution">
    <text evidence="9">The sequence shown here is derived from an EMBL/GenBank/DDBJ whole genome shotgun (WGS) entry which is preliminary data.</text>
</comment>
<accession>A0ABT7VIN5</accession>
<feature type="transmembrane region" description="Helical" evidence="7">
    <location>
        <begin position="283"/>
        <end position="306"/>
    </location>
</feature>
<dbReference type="InterPro" id="IPR003362">
    <property type="entry name" value="Bact_transf"/>
</dbReference>
<evidence type="ECO:0000256" key="4">
    <source>
        <dbReference type="ARBA" id="ARBA00022692"/>
    </source>
</evidence>
<reference evidence="10" key="2">
    <citation type="submission" date="2023-07" db="EMBL/GenBank/DDBJ databases">
        <title>Identification and characterization of horizontal gene transfer across gut microbiota members of farm animals based on homology search.</title>
        <authorList>
            <person name="Schwarzerova J."/>
            <person name="Nykrynova M."/>
            <person name="Jureckova K."/>
            <person name="Cejkova D."/>
            <person name="Rychlik I."/>
        </authorList>
    </citation>
    <scope>NUCLEOTIDE SEQUENCE [LARGE SCALE GENOMIC DNA]</scope>
    <source>
        <strain evidence="10">109_WCHN</strain>
    </source>
</reference>
<keyword evidence="5 7" id="KW-1133">Transmembrane helix</keyword>
<dbReference type="NCBIfam" id="TIGR03023">
    <property type="entry name" value="WcaJ_sugtrans"/>
    <property type="match status" value="1"/>
</dbReference>
<dbReference type="RefSeq" id="WP_289561015.1">
    <property type="nucleotide sequence ID" value="NZ_JAUDEN010000030.1"/>
</dbReference>
<keyword evidence="6 7" id="KW-0472">Membrane</keyword>
<dbReference type="Proteomes" id="UP001169458">
    <property type="component" value="Unassembled WGS sequence"/>
</dbReference>
<gene>
    <name evidence="9" type="ORF">QUW60_13110</name>
</gene>